<dbReference type="Proteomes" id="UP000184339">
    <property type="component" value="Unassembled WGS sequence"/>
</dbReference>
<dbReference type="Gene3D" id="2.40.10.10">
    <property type="entry name" value="Trypsin-like serine proteases"/>
    <property type="match status" value="2"/>
</dbReference>
<feature type="chain" id="PRO_5012319632" evidence="2">
    <location>
        <begin position="23"/>
        <end position="480"/>
    </location>
</feature>
<dbReference type="OrthoDB" id="8581982at2"/>
<dbReference type="GO" id="GO:0006508">
    <property type="term" value="P:proteolysis"/>
    <property type="evidence" value="ECO:0007669"/>
    <property type="project" value="UniProtKB-KW"/>
</dbReference>
<feature type="region of interest" description="Disordered" evidence="1">
    <location>
        <begin position="31"/>
        <end position="75"/>
    </location>
</feature>
<dbReference type="InterPro" id="IPR001940">
    <property type="entry name" value="Peptidase_S1C"/>
</dbReference>
<dbReference type="EMBL" id="FRCX01000001">
    <property type="protein sequence ID" value="SHM26897.1"/>
    <property type="molecule type" value="Genomic_DNA"/>
</dbReference>
<dbReference type="PRINTS" id="PR00834">
    <property type="entry name" value="PROTEASES2C"/>
</dbReference>
<evidence type="ECO:0000256" key="1">
    <source>
        <dbReference type="SAM" id="MobiDB-lite"/>
    </source>
</evidence>
<dbReference type="InterPro" id="IPR009003">
    <property type="entry name" value="Peptidase_S1_PA"/>
</dbReference>
<name>A0A1M7HFH2_9BURK</name>
<gene>
    <name evidence="3" type="ORF">SAMN05192549_101153</name>
</gene>
<dbReference type="RefSeq" id="WP_072780576.1">
    <property type="nucleotide sequence ID" value="NZ_FRCX01000001.1"/>
</dbReference>
<keyword evidence="2" id="KW-0732">Signal</keyword>
<dbReference type="PANTHER" id="PTHR43019">
    <property type="entry name" value="SERINE ENDOPROTEASE DEGS"/>
    <property type="match status" value="1"/>
</dbReference>
<evidence type="ECO:0000313" key="4">
    <source>
        <dbReference type="Proteomes" id="UP000184339"/>
    </source>
</evidence>
<dbReference type="SUPFAM" id="SSF50494">
    <property type="entry name" value="Trypsin-like serine proteases"/>
    <property type="match status" value="1"/>
</dbReference>
<evidence type="ECO:0000313" key="3">
    <source>
        <dbReference type="EMBL" id="SHM26897.1"/>
    </source>
</evidence>
<proteinExistence type="predicted"/>
<keyword evidence="3" id="KW-0378">Hydrolase</keyword>
<organism evidence="3 4">
    <name type="scientific">Duganella sacchari</name>
    <dbReference type="NCBI Taxonomy" id="551987"/>
    <lineage>
        <taxon>Bacteria</taxon>
        <taxon>Pseudomonadati</taxon>
        <taxon>Pseudomonadota</taxon>
        <taxon>Betaproteobacteria</taxon>
        <taxon>Burkholderiales</taxon>
        <taxon>Oxalobacteraceae</taxon>
        <taxon>Telluria group</taxon>
        <taxon>Duganella</taxon>
    </lineage>
</organism>
<keyword evidence="4" id="KW-1185">Reference proteome</keyword>
<dbReference type="STRING" id="551987.SAMN05192549_101153"/>
<dbReference type="Pfam" id="PF13365">
    <property type="entry name" value="Trypsin_2"/>
    <property type="match status" value="1"/>
</dbReference>
<reference evidence="4" key="1">
    <citation type="submission" date="2016-11" db="EMBL/GenBank/DDBJ databases">
        <authorList>
            <person name="Varghese N."/>
            <person name="Submissions S."/>
        </authorList>
    </citation>
    <scope>NUCLEOTIDE SEQUENCE [LARGE SCALE GENOMIC DNA]</scope>
    <source>
        <strain evidence="4">Sac-22</strain>
    </source>
</reference>
<evidence type="ECO:0000256" key="2">
    <source>
        <dbReference type="SAM" id="SignalP"/>
    </source>
</evidence>
<feature type="compositionally biased region" description="Low complexity" evidence="1">
    <location>
        <begin position="31"/>
        <end position="68"/>
    </location>
</feature>
<accession>A0A1M7HFH2</accession>
<dbReference type="InterPro" id="IPR043504">
    <property type="entry name" value="Peptidase_S1_PA_chymotrypsin"/>
</dbReference>
<dbReference type="GO" id="GO:0004252">
    <property type="term" value="F:serine-type endopeptidase activity"/>
    <property type="evidence" value="ECO:0007669"/>
    <property type="project" value="InterPro"/>
</dbReference>
<protein>
    <submittedName>
        <fullName evidence="3">Serine protease, S1-C subfamily, contains C-terminal PDZ domain</fullName>
    </submittedName>
</protein>
<dbReference type="AlphaFoldDB" id="A0A1M7HFH2"/>
<sequence>MKVTKLAHVLLFTWAAASAAQAASTANPAAAPAATPAATAPHGARQAPAPTAPQAAPAADPDANADAAPLPPPSSAAQHLYAAAKNDILQVRSLLKSGRTQSSVGSGFLIGTSNLVLTNYHVVSQFALDPDTYVGEWVDTGGQRGNVELLAVDVLHDLAVLRVNRNGTGFFKMPEQLARLTQGQYLYSMGNPLDLGFAISEGAYNGVITRSFYDQLMFTGPINSGMSGGPSVTADGSVAGVNVSKRLDGELVSFLVPARYAQALLKKVEAQQKAPTDFTAVVAGQLLNHQTAMVNQLLASPLSLKPMGPYQVPVRESEQMRCWGRSNVKADKPFTVDDASCAMEAAIFVSGSLQTGQISIRHQFLRSTGLDKLRFAQLASASFKNEHFGSNKDARLTGPNCTEDFVKNKDLPLRAVLCVRAYRKFSGLYDFALLTASTDQGLMSLQSRLDARGVSYENGMRLSKVFLDSLSLAPKKGGAK</sequence>
<keyword evidence="3" id="KW-0645">Protease</keyword>
<feature type="signal peptide" evidence="2">
    <location>
        <begin position="1"/>
        <end position="22"/>
    </location>
</feature>
<dbReference type="PANTHER" id="PTHR43019:SF23">
    <property type="entry name" value="PROTEASE DO-LIKE 5, CHLOROPLASTIC"/>
    <property type="match status" value="1"/>
</dbReference>